<dbReference type="EMBL" id="MRZV01000223">
    <property type="protein sequence ID" value="PIK55210.1"/>
    <property type="molecule type" value="Genomic_DNA"/>
</dbReference>
<keyword evidence="8" id="KW-0175">Coiled coil</keyword>
<keyword evidence="12" id="KW-1185">Reference proteome</keyword>
<comment type="similarity">
    <text evidence="2">Belongs to the spectrin family.</text>
</comment>
<dbReference type="InterPro" id="IPR002017">
    <property type="entry name" value="Spectrin_repeat"/>
</dbReference>
<proteinExistence type="inferred from homology"/>
<dbReference type="GO" id="GO:0005856">
    <property type="term" value="C:cytoskeleton"/>
    <property type="evidence" value="ECO:0007669"/>
    <property type="project" value="UniProtKB-SubCell"/>
</dbReference>
<keyword evidence="5" id="KW-0677">Repeat</keyword>
<evidence type="ECO:0000256" key="4">
    <source>
        <dbReference type="ARBA" id="ARBA00022490"/>
    </source>
</evidence>
<evidence type="ECO:0000256" key="6">
    <source>
        <dbReference type="ARBA" id="ARBA00023203"/>
    </source>
</evidence>
<evidence type="ECO:0000259" key="10">
    <source>
        <dbReference type="PROSITE" id="PS50878"/>
    </source>
</evidence>
<dbReference type="FunFam" id="1.20.58.60:FF:000007">
    <property type="entry name" value="Spectrin alpha chain non-erythrocytic 1"/>
    <property type="match status" value="1"/>
</dbReference>
<dbReference type="SUPFAM" id="SSF46966">
    <property type="entry name" value="Spectrin repeat"/>
    <property type="match status" value="5"/>
</dbReference>
<keyword evidence="6" id="KW-0009">Actin-binding</keyword>
<sequence length="966" mass="110908">MADEFVAKGHSKQVEARKRQKEINDQWEKLWKMKEDMQKLLDGASSIELYNQSWGEAKEWILEKVSAVAGNYPTTGNQTQENLQRKLEIIEQEITPVQDKLRKLGILATVVKSSYPTEVGHINECEDKIQASWDALKQQTEDKKAELEEARNIASFENESKQLMAWTMEVKSQLMDTQSAKDVQGCEDMIGKHLEVLADMEVQKERFEKAVKLAQKIPDTGKIQQKVQMLSQVPDELLQSWDKRNKQLEDALDLAMFNKEADQIEAESIGHEVFLEFADLGTSVREIEVLRKRHESFQDTLHMQEKKLTSLQDMADNLVQKGHNSKNYIKSRVHDVLERRQCVKSKAEKRKGMIEDRKVFMYFRRDAEEVASWIADKALIAKDDSFKDLSCLPSKVIKHEAFEAELVSHTTVLKQLNEDGRKLIEAKNSNSHQVDDQVALINSSWEKLRELSYQKGDKLRQSLQEVEHNRAVDDVDMTLEEISAQLSSDDIGDSLRSVRNLIKRHECQGEVLLLEKEAKRMEKDRHYHAKDIVTGIEALAQRYKKLAQPMRDRETLLKDALAGQEFKSRVESEHQWIKERLPAMQTAEVGKDFRSSQSLTKKFEKLKSELINHEPLVRSCIDEGQTLINQNHFASDEIRESFEELLESWKELLGLGEKRERNIEMNFRVQQYLVDASEVELWCSDKLREKFHQDLGKDEMATSKLLTKSKALEEELQCQEEIIADLQKRVDKIVHENNPEAKLVREKQLAHVTPLIKKPSLDPTVLSNYRPVSNLPFVSKILEKVVSSRLTSYLEHNGLQETHQSAYRKHHSTETALVRIQNDVMVALGGQKACLMVLLDLSAAFDTVDHRQLLSTLSDLGVKSSALKWMTSYLSDRQQIVCLGKDSSDPQTLECGVPQGSVLGPVLFTVYTSSLGQLLRSQDMDYHFYADDSSLYLMFHPNDISITVHRLEKCIPQFGNGCHTNA</sequence>
<dbReference type="Proteomes" id="UP000230750">
    <property type="component" value="Unassembled WGS sequence"/>
</dbReference>
<dbReference type="SMART" id="SM00150">
    <property type="entry name" value="SPEC"/>
    <property type="match status" value="7"/>
</dbReference>
<name>A0A2G8L501_STIJA</name>
<evidence type="ECO:0000313" key="12">
    <source>
        <dbReference type="Proteomes" id="UP000230750"/>
    </source>
</evidence>
<dbReference type="GO" id="GO:0005737">
    <property type="term" value="C:cytoplasm"/>
    <property type="evidence" value="ECO:0007669"/>
    <property type="project" value="UniProtKB-ARBA"/>
</dbReference>
<protein>
    <submittedName>
        <fullName evidence="11">Putative spectrin alpha chain, non-erythrocytic 1</fullName>
    </submittedName>
</protein>
<dbReference type="CDD" id="cd00176">
    <property type="entry name" value="SPEC"/>
    <property type="match status" value="4"/>
</dbReference>
<comment type="caution">
    <text evidence="11">The sequence shown here is derived from an EMBL/GenBank/DDBJ whole genome shotgun (WGS) entry which is preliminary data.</text>
</comment>
<reference evidence="11 12" key="1">
    <citation type="journal article" date="2017" name="PLoS Biol.">
        <title>The sea cucumber genome provides insights into morphological evolution and visceral regeneration.</title>
        <authorList>
            <person name="Zhang X."/>
            <person name="Sun L."/>
            <person name="Yuan J."/>
            <person name="Sun Y."/>
            <person name="Gao Y."/>
            <person name="Zhang L."/>
            <person name="Li S."/>
            <person name="Dai H."/>
            <person name="Hamel J.F."/>
            <person name="Liu C."/>
            <person name="Yu Y."/>
            <person name="Liu S."/>
            <person name="Lin W."/>
            <person name="Guo K."/>
            <person name="Jin S."/>
            <person name="Xu P."/>
            <person name="Storey K.B."/>
            <person name="Huan P."/>
            <person name="Zhang T."/>
            <person name="Zhou Y."/>
            <person name="Zhang J."/>
            <person name="Lin C."/>
            <person name="Li X."/>
            <person name="Xing L."/>
            <person name="Huo D."/>
            <person name="Sun M."/>
            <person name="Wang L."/>
            <person name="Mercier A."/>
            <person name="Li F."/>
            <person name="Yang H."/>
            <person name="Xiang J."/>
        </authorList>
    </citation>
    <scope>NUCLEOTIDE SEQUENCE [LARGE SCALE GENOMIC DNA]</scope>
    <source>
        <strain evidence="11">Shaxun</strain>
        <tissue evidence="11">Muscle</tissue>
    </source>
</reference>
<feature type="domain" description="Reverse transcriptase" evidence="10">
    <location>
        <begin position="737"/>
        <end position="966"/>
    </location>
</feature>
<evidence type="ECO:0000256" key="3">
    <source>
        <dbReference type="ARBA" id="ARBA00022467"/>
    </source>
</evidence>
<dbReference type="SUPFAM" id="SSF56672">
    <property type="entry name" value="DNA/RNA polymerases"/>
    <property type="match status" value="1"/>
</dbReference>
<comment type="subcellular location">
    <subcellularLocation>
        <location evidence="1">Cytoplasm</location>
        <location evidence="1">Cytoskeleton</location>
    </subcellularLocation>
</comment>
<dbReference type="InterPro" id="IPR043502">
    <property type="entry name" value="DNA/RNA_pol_sf"/>
</dbReference>
<keyword evidence="4" id="KW-0963">Cytoplasm</keyword>
<dbReference type="PANTHER" id="PTHR11915">
    <property type="entry name" value="SPECTRIN/FILAMIN RELATED CYTOSKELETAL PROTEIN"/>
    <property type="match status" value="1"/>
</dbReference>
<evidence type="ECO:0000256" key="8">
    <source>
        <dbReference type="SAM" id="Coils"/>
    </source>
</evidence>
<feature type="region of interest" description="Disordered" evidence="9">
    <location>
        <begin position="1"/>
        <end position="20"/>
    </location>
</feature>
<keyword evidence="7" id="KW-0206">Cytoskeleton</keyword>
<gene>
    <name evidence="11" type="ORF">BSL78_07940</name>
</gene>
<dbReference type="AlphaFoldDB" id="A0A2G8L501"/>
<dbReference type="OrthoDB" id="9942256at2759"/>
<dbReference type="Pfam" id="PF00435">
    <property type="entry name" value="Spectrin"/>
    <property type="match status" value="7"/>
</dbReference>
<dbReference type="GO" id="GO:0003779">
    <property type="term" value="F:actin binding"/>
    <property type="evidence" value="ECO:0007669"/>
    <property type="project" value="UniProtKB-KW"/>
</dbReference>
<keyword evidence="3" id="KW-0117">Actin capping</keyword>
<dbReference type="InterPro" id="IPR000477">
    <property type="entry name" value="RT_dom"/>
</dbReference>
<evidence type="ECO:0000256" key="1">
    <source>
        <dbReference type="ARBA" id="ARBA00004245"/>
    </source>
</evidence>
<evidence type="ECO:0000256" key="9">
    <source>
        <dbReference type="SAM" id="MobiDB-lite"/>
    </source>
</evidence>
<dbReference type="InterPro" id="IPR018159">
    <property type="entry name" value="Spectrin/alpha-actinin"/>
</dbReference>
<evidence type="ECO:0000256" key="2">
    <source>
        <dbReference type="ARBA" id="ARBA00006826"/>
    </source>
</evidence>
<feature type="coiled-coil region" evidence="8">
    <location>
        <begin position="709"/>
        <end position="736"/>
    </location>
</feature>
<accession>A0A2G8L501</accession>
<organism evidence="11 12">
    <name type="scientific">Stichopus japonicus</name>
    <name type="common">Sea cucumber</name>
    <dbReference type="NCBI Taxonomy" id="307972"/>
    <lineage>
        <taxon>Eukaryota</taxon>
        <taxon>Metazoa</taxon>
        <taxon>Echinodermata</taxon>
        <taxon>Eleutherozoa</taxon>
        <taxon>Echinozoa</taxon>
        <taxon>Holothuroidea</taxon>
        <taxon>Aspidochirotacea</taxon>
        <taxon>Aspidochirotida</taxon>
        <taxon>Stichopodidae</taxon>
        <taxon>Apostichopus</taxon>
    </lineage>
</organism>
<dbReference type="PROSITE" id="PS50878">
    <property type="entry name" value="RT_POL"/>
    <property type="match status" value="1"/>
</dbReference>
<evidence type="ECO:0000313" key="11">
    <source>
        <dbReference type="EMBL" id="PIK55210.1"/>
    </source>
</evidence>
<evidence type="ECO:0000256" key="7">
    <source>
        <dbReference type="ARBA" id="ARBA00023212"/>
    </source>
</evidence>
<dbReference type="Pfam" id="PF00078">
    <property type="entry name" value="RVT_1"/>
    <property type="match status" value="1"/>
</dbReference>
<dbReference type="STRING" id="307972.A0A2G8L501"/>
<evidence type="ECO:0000256" key="5">
    <source>
        <dbReference type="ARBA" id="ARBA00022737"/>
    </source>
</evidence>
<dbReference type="Gene3D" id="1.20.58.60">
    <property type="match status" value="7"/>
</dbReference>
<dbReference type="GO" id="GO:0051693">
    <property type="term" value="P:actin filament capping"/>
    <property type="evidence" value="ECO:0007669"/>
    <property type="project" value="UniProtKB-KW"/>
</dbReference>
<dbReference type="CDD" id="cd01650">
    <property type="entry name" value="RT_nLTR_like"/>
    <property type="match status" value="1"/>
</dbReference>